<sequence>MPPSTPDFRLDGYEAVNDRVAECFWQHIEIDHRELTVLAEHHTPDDQHSYFVLHNGAVTWGIPGEPQLVALHLQRDVQARTFRFQHTPLPLPSMAQSWLIARGCPKESIGLRADMGPDAADEATTALEERLMSDCDHFALVTSYTDDNPDSMQTTVLLRAIDEKAPVPFRVLLEEVDTDTWTHTLREGTFTTFKEATDWWEAHWSGQGVLLPTAPPAARRTALPTKPSIPAPPAPRNGPSR</sequence>
<organism evidence="2 3">
    <name type="scientific">Streptomyces chattanoogensis</name>
    <dbReference type="NCBI Taxonomy" id="66876"/>
    <lineage>
        <taxon>Bacteria</taxon>
        <taxon>Bacillati</taxon>
        <taxon>Actinomycetota</taxon>
        <taxon>Actinomycetes</taxon>
        <taxon>Kitasatosporales</taxon>
        <taxon>Streptomycetaceae</taxon>
        <taxon>Streptomyces</taxon>
    </lineage>
</organism>
<reference evidence="3" key="1">
    <citation type="submission" date="2015-07" db="EMBL/GenBank/DDBJ databases">
        <authorList>
            <person name="Ju K.-S."/>
            <person name="Doroghazi J.R."/>
            <person name="Metcalf W.W."/>
        </authorList>
    </citation>
    <scope>NUCLEOTIDE SEQUENCE [LARGE SCALE GENOMIC DNA]</scope>
    <source>
        <strain evidence="3">NRRL ISP-5002</strain>
    </source>
</reference>
<accession>A0A0N0GZM8</accession>
<gene>
    <name evidence="2" type="ORF">ADL29_17985</name>
</gene>
<feature type="compositionally biased region" description="Low complexity" evidence="1">
    <location>
        <begin position="211"/>
        <end position="226"/>
    </location>
</feature>
<protein>
    <recommendedName>
        <fullName evidence="4">Glycosyl hydrolase</fullName>
    </recommendedName>
</protein>
<proteinExistence type="predicted"/>
<dbReference type="Proteomes" id="UP000037982">
    <property type="component" value="Unassembled WGS sequence"/>
</dbReference>
<keyword evidence="3" id="KW-1185">Reference proteome</keyword>
<dbReference type="RefSeq" id="WP_245689482.1">
    <property type="nucleotide sequence ID" value="NZ_LGKG01000137.1"/>
</dbReference>
<name>A0A0N0GZM8_9ACTN</name>
<dbReference type="AlphaFoldDB" id="A0A0N0GZM8"/>
<comment type="caution">
    <text evidence="2">The sequence shown here is derived from an EMBL/GenBank/DDBJ whole genome shotgun (WGS) entry which is preliminary data.</text>
</comment>
<evidence type="ECO:0000256" key="1">
    <source>
        <dbReference type="SAM" id="MobiDB-lite"/>
    </source>
</evidence>
<dbReference type="EMBL" id="LGKG01000137">
    <property type="protein sequence ID" value="KPC62640.1"/>
    <property type="molecule type" value="Genomic_DNA"/>
</dbReference>
<feature type="region of interest" description="Disordered" evidence="1">
    <location>
        <begin position="211"/>
        <end position="241"/>
    </location>
</feature>
<evidence type="ECO:0008006" key="4">
    <source>
        <dbReference type="Google" id="ProtNLM"/>
    </source>
</evidence>
<evidence type="ECO:0000313" key="3">
    <source>
        <dbReference type="Proteomes" id="UP000037982"/>
    </source>
</evidence>
<dbReference type="PATRIC" id="fig|66876.3.peg.3932"/>
<evidence type="ECO:0000313" key="2">
    <source>
        <dbReference type="EMBL" id="KPC62640.1"/>
    </source>
</evidence>
<feature type="compositionally biased region" description="Pro residues" evidence="1">
    <location>
        <begin position="227"/>
        <end position="241"/>
    </location>
</feature>